<evidence type="ECO:0000313" key="14">
    <source>
        <dbReference type="EMBL" id="MBA2935509.1"/>
    </source>
</evidence>
<feature type="binding site" evidence="11">
    <location>
        <position position="489"/>
    </location>
    <ligand>
        <name>Zn(2+)</name>
        <dbReference type="ChEBI" id="CHEBI:29105"/>
        <note>catalytic</note>
    </ligand>
</feature>
<evidence type="ECO:0000256" key="5">
    <source>
        <dbReference type="ARBA" id="ARBA00022741"/>
    </source>
</evidence>
<comment type="similarity">
    <text evidence="11">Belongs to the GTP cyclohydrolase II family.</text>
</comment>
<sequence>MAHGSPTSLAYGYHQDRLLEHQFRPRPDRDRRAVPAQRATRHPLPAGNQGGGRYLPACALRAAGLRTPPACRAAHAPWSRDPVEDPARRAWPARLAGQWRGPPCRRAPAQRLPAGERLRSRRRRHPGPRAESEVRAEARLCRTDDTLVRRSVRANADRRRLQHRPAGKRRVEPQAAAGRGKPYTGRGRGADADAGRSRLGRSGPPILPCAGAPAHLVELSLARLDGERSRPPPRSHVGKPRGRPDGTRASRARGLPQLAQAIRSRASGHRVRLVSDRREVARAIDALRRGWPIVVGEGSAALNLLAVETADAGRLARFAPDGRYDLLLSPERAATLRLTNQRPAAVSSAAVRVVQVPWLDFDAATLLADPALDLSSPLKGPFATKPTGADAAGKAALKLARLAGVLPAFFIRNDDGPGDAPMPATADIFDYDAPGRLAIASRARLPVQSHPQHTEIIAFRSNDEATEHVALVIGAPNGKAPLVRLHSECLTGDVFGSLKCDCGPQLDGALHRIAEEGWGILLYLRQEGRGIGLINKLRAYALQDQGFDTVDANLRLGFAIDMRDFGVAARMLDLVGQTRIRLLTNNPAKVTGLAAAGIDVVERVEHRVAPNPHNTGYLDTKRDRTGHML</sequence>
<feature type="binding site" evidence="11">
    <location>
        <position position="589"/>
    </location>
    <ligand>
        <name>GTP</name>
        <dbReference type="ChEBI" id="CHEBI:37565"/>
    </ligand>
</feature>
<feature type="region of interest" description="Disordered" evidence="12">
    <location>
        <begin position="223"/>
        <end position="256"/>
    </location>
</feature>
<dbReference type="InterPro" id="IPR000926">
    <property type="entry name" value="RibA"/>
</dbReference>
<dbReference type="NCBIfam" id="NF001591">
    <property type="entry name" value="PRK00393.1"/>
    <property type="match status" value="1"/>
</dbReference>
<evidence type="ECO:0000256" key="9">
    <source>
        <dbReference type="ARBA" id="ARBA00043932"/>
    </source>
</evidence>
<keyword evidence="5 11" id="KW-0547">Nucleotide-binding</keyword>
<keyword evidence="8 11" id="KW-0342">GTP-binding</keyword>
<comment type="similarity">
    <text evidence="2">In the N-terminal section; belongs to the DHBP synthase family.</text>
</comment>
<feature type="region of interest" description="Disordered" evidence="12">
    <location>
        <begin position="98"/>
        <end position="136"/>
    </location>
</feature>
<dbReference type="GO" id="GO:0008686">
    <property type="term" value="F:3,4-dihydroxy-2-butanone-4-phosphate synthase activity"/>
    <property type="evidence" value="ECO:0007669"/>
    <property type="project" value="TreeGrafter"/>
</dbReference>
<dbReference type="NCBIfam" id="TIGR00505">
    <property type="entry name" value="ribA"/>
    <property type="match status" value="1"/>
</dbReference>
<feature type="binding site" evidence="11">
    <location>
        <position position="502"/>
    </location>
    <ligand>
        <name>Zn(2+)</name>
        <dbReference type="ChEBI" id="CHEBI:29105"/>
        <note>catalytic</note>
    </ligand>
</feature>
<comment type="catalytic activity">
    <reaction evidence="10 11">
        <text>GTP + 4 H2O = 2,5-diamino-6-hydroxy-4-(5-phosphoribosylamino)-pyrimidine + formate + 2 phosphate + 3 H(+)</text>
        <dbReference type="Rhea" id="RHEA:23704"/>
        <dbReference type="ChEBI" id="CHEBI:15377"/>
        <dbReference type="ChEBI" id="CHEBI:15378"/>
        <dbReference type="ChEBI" id="CHEBI:15740"/>
        <dbReference type="ChEBI" id="CHEBI:37565"/>
        <dbReference type="ChEBI" id="CHEBI:43474"/>
        <dbReference type="ChEBI" id="CHEBI:58614"/>
        <dbReference type="EC" id="3.5.4.25"/>
    </reaction>
</comment>
<dbReference type="SUPFAM" id="SSF142695">
    <property type="entry name" value="RibA-like"/>
    <property type="match status" value="1"/>
</dbReference>
<evidence type="ECO:0000256" key="1">
    <source>
        <dbReference type="ARBA" id="ARBA00004853"/>
    </source>
</evidence>
<comment type="caution">
    <text evidence="14">The sequence shown here is derived from an EMBL/GenBank/DDBJ whole genome shotgun (WGS) entry which is preliminary data.</text>
</comment>
<keyword evidence="4 11" id="KW-0479">Metal-binding</keyword>
<evidence type="ECO:0000256" key="12">
    <source>
        <dbReference type="SAM" id="MobiDB-lite"/>
    </source>
</evidence>
<comment type="cofactor">
    <cofactor evidence="11">
        <name>Zn(2+)</name>
        <dbReference type="ChEBI" id="CHEBI:29105"/>
    </cofactor>
    <text evidence="11">Binds 1 zinc ion per subunit.</text>
</comment>
<evidence type="ECO:0000313" key="15">
    <source>
        <dbReference type="Proteomes" id="UP000570166"/>
    </source>
</evidence>
<dbReference type="GO" id="GO:0005829">
    <property type="term" value="C:cytosol"/>
    <property type="evidence" value="ECO:0007669"/>
    <property type="project" value="TreeGrafter"/>
</dbReference>
<feature type="binding site" evidence="11">
    <location>
        <position position="549"/>
    </location>
    <ligand>
        <name>GTP</name>
        <dbReference type="ChEBI" id="CHEBI:37565"/>
    </ligand>
</feature>
<dbReference type="EC" id="3.5.4.25" evidence="11"/>
<feature type="binding site" evidence="11">
    <location>
        <begin position="484"/>
        <end position="488"/>
    </location>
    <ligand>
        <name>GTP</name>
        <dbReference type="ChEBI" id="CHEBI:37565"/>
    </ligand>
</feature>
<dbReference type="GO" id="GO:0009231">
    <property type="term" value="P:riboflavin biosynthetic process"/>
    <property type="evidence" value="ECO:0007669"/>
    <property type="project" value="UniProtKB-UniRule"/>
</dbReference>
<dbReference type="FunFam" id="3.40.50.10990:FF:000001">
    <property type="entry name" value="Riboflavin biosynthesis protein RibBA"/>
    <property type="match status" value="1"/>
</dbReference>
<feature type="domain" description="GTP cyclohydrolase II" evidence="13">
    <location>
        <begin position="444"/>
        <end position="604"/>
    </location>
</feature>
<dbReference type="InterPro" id="IPR032677">
    <property type="entry name" value="GTP_cyclohydro_II"/>
</dbReference>
<comment type="pathway">
    <text evidence="1 11">Cofactor biosynthesis; riboflavin biosynthesis; 5-amino-6-(D-ribitylamino)uracil from GTP: step 1/4.</text>
</comment>
<feature type="compositionally biased region" description="Basic residues" evidence="12">
    <location>
        <begin position="231"/>
        <end position="241"/>
    </location>
</feature>
<dbReference type="GO" id="GO:0003935">
    <property type="term" value="F:GTP cyclohydrolase II activity"/>
    <property type="evidence" value="ECO:0007669"/>
    <property type="project" value="UniProtKB-UniRule"/>
</dbReference>
<dbReference type="InterPro" id="IPR036144">
    <property type="entry name" value="RibA-like_sf"/>
</dbReference>
<reference evidence="14 15" key="1">
    <citation type="submission" date="2020-07" db="EMBL/GenBank/DDBJ databases">
        <authorList>
            <person name="Sun Q."/>
        </authorList>
    </citation>
    <scope>NUCLEOTIDE SEQUENCE [LARGE SCALE GENOMIC DNA]</scope>
    <source>
        <strain evidence="14 15">CGMCC 1.13654</strain>
    </source>
</reference>
<name>A0A838LA99_9SPHN</name>
<evidence type="ECO:0000256" key="11">
    <source>
        <dbReference type="HAMAP-Rule" id="MF_00179"/>
    </source>
</evidence>
<keyword evidence="3 11" id="KW-0686">Riboflavin biosynthesis</keyword>
<evidence type="ECO:0000256" key="7">
    <source>
        <dbReference type="ARBA" id="ARBA00022833"/>
    </source>
</evidence>
<feature type="active site" description="Proton acceptor" evidence="11">
    <location>
        <position position="561"/>
    </location>
</feature>
<evidence type="ECO:0000256" key="6">
    <source>
        <dbReference type="ARBA" id="ARBA00022801"/>
    </source>
</evidence>
<evidence type="ECO:0000256" key="2">
    <source>
        <dbReference type="ARBA" id="ARBA00005520"/>
    </source>
</evidence>
<feature type="binding site" evidence="11">
    <location>
        <begin position="527"/>
        <end position="529"/>
    </location>
    <ligand>
        <name>GTP</name>
        <dbReference type="ChEBI" id="CHEBI:37565"/>
    </ligand>
</feature>
<dbReference type="Proteomes" id="UP000570166">
    <property type="component" value="Unassembled WGS sequence"/>
</dbReference>
<feature type="binding site" evidence="11">
    <location>
        <position position="500"/>
    </location>
    <ligand>
        <name>Zn(2+)</name>
        <dbReference type="ChEBI" id="CHEBI:29105"/>
        <note>catalytic</note>
    </ligand>
</feature>
<evidence type="ECO:0000259" key="13">
    <source>
        <dbReference type="Pfam" id="PF00925"/>
    </source>
</evidence>
<dbReference type="HAMAP" id="MF_00179">
    <property type="entry name" value="RibA"/>
    <property type="match status" value="1"/>
</dbReference>
<feature type="compositionally biased region" description="Basic and acidic residues" evidence="12">
    <location>
        <begin position="19"/>
        <end position="33"/>
    </location>
</feature>
<accession>A0A838LA99</accession>
<feature type="active site" description="Nucleophile" evidence="11">
    <location>
        <position position="563"/>
    </location>
</feature>
<proteinExistence type="inferred from homology"/>
<evidence type="ECO:0000256" key="3">
    <source>
        <dbReference type="ARBA" id="ARBA00022619"/>
    </source>
</evidence>
<dbReference type="CDD" id="cd00641">
    <property type="entry name" value="GTP_cyclohydro2"/>
    <property type="match status" value="1"/>
</dbReference>
<protein>
    <recommendedName>
        <fullName evidence="11">GTP cyclohydrolase-2</fullName>
        <ecNumber evidence="11">3.5.4.25</ecNumber>
    </recommendedName>
    <alternativeName>
        <fullName evidence="11">GTP cyclohydrolase II</fullName>
    </alternativeName>
</protein>
<evidence type="ECO:0000256" key="8">
    <source>
        <dbReference type="ARBA" id="ARBA00023134"/>
    </source>
</evidence>
<dbReference type="PANTHER" id="PTHR21327">
    <property type="entry name" value="GTP CYCLOHYDROLASE II-RELATED"/>
    <property type="match status" value="1"/>
</dbReference>
<keyword evidence="7 11" id="KW-0862">Zinc</keyword>
<feature type="region of interest" description="Disordered" evidence="12">
    <location>
        <begin position="152"/>
        <end position="207"/>
    </location>
</feature>
<feature type="binding site" evidence="11">
    <location>
        <position position="584"/>
    </location>
    <ligand>
        <name>GTP</name>
        <dbReference type="ChEBI" id="CHEBI:37565"/>
    </ligand>
</feature>
<feature type="region of interest" description="Disordered" evidence="12">
    <location>
        <begin position="19"/>
        <end position="50"/>
    </location>
</feature>
<dbReference type="GO" id="GO:0005525">
    <property type="term" value="F:GTP binding"/>
    <property type="evidence" value="ECO:0007669"/>
    <property type="project" value="UniProtKB-KW"/>
</dbReference>
<dbReference type="UniPathway" id="UPA00275">
    <property type="reaction ID" value="UER00400"/>
</dbReference>
<feature type="binding site" evidence="11">
    <location>
        <position position="505"/>
    </location>
    <ligand>
        <name>GTP</name>
        <dbReference type="ChEBI" id="CHEBI:37565"/>
    </ligand>
</feature>
<dbReference type="Gene3D" id="3.40.50.10990">
    <property type="entry name" value="GTP cyclohydrolase II"/>
    <property type="match status" value="1"/>
</dbReference>
<comment type="function">
    <text evidence="9 11">Catalyzes the conversion of GTP to 2,5-diamino-6-ribosylamino-4(3H)-pyrimidinone 5'-phosphate (DARP), formate and pyrophosphate.</text>
</comment>
<organism evidence="14 15">
    <name type="scientific">Sphingomonas chungangi</name>
    <dbReference type="NCBI Taxonomy" id="2683589"/>
    <lineage>
        <taxon>Bacteria</taxon>
        <taxon>Pseudomonadati</taxon>
        <taxon>Pseudomonadota</taxon>
        <taxon>Alphaproteobacteria</taxon>
        <taxon>Sphingomonadales</taxon>
        <taxon>Sphingomonadaceae</taxon>
        <taxon>Sphingomonas</taxon>
    </lineage>
</organism>
<dbReference type="AlphaFoldDB" id="A0A838LA99"/>
<keyword evidence="6 11" id="KW-0378">Hydrolase</keyword>
<dbReference type="PANTHER" id="PTHR21327:SF18">
    <property type="entry name" value="3,4-DIHYDROXY-2-BUTANONE 4-PHOSPHATE SYNTHASE"/>
    <property type="match status" value="1"/>
</dbReference>
<dbReference type="Pfam" id="PF00925">
    <property type="entry name" value="GTP_cyclohydro2"/>
    <property type="match status" value="1"/>
</dbReference>
<keyword evidence="15" id="KW-1185">Reference proteome</keyword>
<evidence type="ECO:0000256" key="10">
    <source>
        <dbReference type="ARBA" id="ARBA00049295"/>
    </source>
</evidence>
<dbReference type="GO" id="GO:0008270">
    <property type="term" value="F:zinc ion binding"/>
    <property type="evidence" value="ECO:0007669"/>
    <property type="project" value="UniProtKB-UniRule"/>
</dbReference>
<evidence type="ECO:0000256" key="4">
    <source>
        <dbReference type="ARBA" id="ARBA00022723"/>
    </source>
</evidence>
<dbReference type="EMBL" id="JACEIB010000025">
    <property type="protein sequence ID" value="MBA2935509.1"/>
    <property type="molecule type" value="Genomic_DNA"/>
</dbReference>
<gene>
    <name evidence="11 14" type="primary">ribA</name>
    <name evidence="14" type="ORF">HZF05_15585</name>
</gene>